<keyword evidence="2" id="KW-1185">Reference proteome</keyword>
<dbReference type="EMBL" id="AEWJ01000053">
    <property type="protein sequence ID" value="EGD57842.1"/>
    <property type="molecule type" value="Genomic_DNA"/>
</dbReference>
<organism evidence="1 2">
    <name type="scientific">Novosphingobium nitrogenifigens DSM 19370</name>
    <dbReference type="NCBI Taxonomy" id="983920"/>
    <lineage>
        <taxon>Bacteria</taxon>
        <taxon>Pseudomonadati</taxon>
        <taxon>Pseudomonadota</taxon>
        <taxon>Alphaproteobacteria</taxon>
        <taxon>Sphingomonadales</taxon>
        <taxon>Sphingomonadaceae</taxon>
        <taxon>Novosphingobium</taxon>
    </lineage>
</organism>
<name>F1ZC21_9SPHN</name>
<dbReference type="InterPro" id="IPR025737">
    <property type="entry name" value="FApF"/>
</dbReference>
<evidence type="ECO:0000313" key="1">
    <source>
        <dbReference type="EMBL" id="EGD57842.1"/>
    </source>
</evidence>
<proteinExistence type="predicted"/>
<sequence>MAAALAVATPAMASEAGGGVYPNGAEGMLAGALPPKGLYYLGYLQYYEAGRFNDGDGNSGLLPDFKVKAEAVVTRVVWVTDKKFLGADYAMHVVVPVVNVDARIAGMSGNRSGVSDVTIDPIILGWHFRNGWHVITGLDINLPVGSYDRASIANFSRHYWNVEPIVAFAYYKKNLRLDVKMMYDINFKNTDAQINGFNPTGAGYRSGNEFHADYAASYAISPKVQLGFSGYYYKQTTGDHVDNAAAQLGIDAMHGFKGEAFAGGPSVRLGLGKVHLLTTWQHEFFANYRPQGDKFWIKAIIPIK</sequence>
<dbReference type="OrthoDB" id="7372889at2"/>
<dbReference type="Pfam" id="PF13557">
    <property type="entry name" value="Phenol_MetA_deg"/>
    <property type="match status" value="1"/>
</dbReference>
<protein>
    <submittedName>
        <fullName evidence="1">Meta-pathway phenol degradation-like protein</fullName>
    </submittedName>
</protein>
<comment type="caution">
    <text evidence="1">The sequence shown here is derived from an EMBL/GenBank/DDBJ whole genome shotgun (WGS) entry which is preliminary data.</text>
</comment>
<dbReference type="eggNOG" id="COG4313">
    <property type="taxonomic scope" value="Bacteria"/>
</dbReference>
<dbReference type="InParanoid" id="F1ZC21"/>
<evidence type="ECO:0000313" key="2">
    <source>
        <dbReference type="Proteomes" id="UP000004728"/>
    </source>
</evidence>
<dbReference type="Proteomes" id="UP000004728">
    <property type="component" value="Unassembled WGS sequence"/>
</dbReference>
<dbReference type="AlphaFoldDB" id="F1ZC21"/>
<dbReference type="HOGENOM" id="CLU_066206_2_0_5"/>
<gene>
    <name evidence="1" type="ORF">Y88_3168</name>
</gene>
<reference evidence="1 2" key="1">
    <citation type="journal article" date="2012" name="J. Bacteriol.">
        <title>Draft Genome Sequence of Novosphingobium nitrogenifigens Y88T.</title>
        <authorList>
            <person name="Strabala T.J."/>
            <person name="Macdonald L."/>
            <person name="Liu V."/>
            <person name="Smit A.M."/>
        </authorList>
    </citation>
    <scope>NUCLEOTIDE SEQUENCE [LARGE SCALE GENOMIC DNA]</scope>
    <source>
        <strain evidence="1 2">DSM 19370</strain>
    </source>
</reference>
<dbReference type="STRING" id="983920.Y88_3168"/>
<accession>F1ZC21</accession>